<evidence type="ECO:0000256" key="6">
    <source>
        <dbReference type="ARBA" id="ARBA00023315"/>
    </source>
</evidence>
<keyword evidence="4 7" id="KW-1133">Transmembrane helix</keyword>
<keyword evidence="5 7" id="KW-0472">Membrane</keyword>
<evidence type="ECO:0000256" key="4">
    <source>
        <dbReference type="ARBA" id="ARBA00022989"/>
    </source>
</evidence>
<keyword evidence="10" id="KW-1185">Reference proteome</keyword>
<comment type="caution">
    <text evidence="9">The sequence shown here is derived from an EMBL/GenBank/DDBJ whole genome shotgun (WGS) entry which is preliminary data.</text>
</comment>
<dbReference type="GO" id="GO:0016020">
    <property type="term" value="C:membrane"/>
    <property type="evidence" value="ECO:0007669"/>
    <property type="project" value="UniProtKB-SubCell"/>
</dbReference>
<feature type="transmembrane region" description="Helical" evidence="7">
    <location>
        <begin position="26"/>
        <end position="47"/>
    </location>
</feature>
<dbReference type="Pfam" id="PF01529">
    <property type="entry name" value="DHHC"/>
    <property type="match status" value="1"/>
</dbReference>
<dbReference type="InterPro" id="IPR039859">
    <property type="entry name" value="PFA4/ZDH16/20/ERF2-like"/>
</dbReference>
<keyword evidence="2 7" id="KW-0808">Transferase</keyword>
<accession>A0AAD9N4L1</accession>
<reference evidence="9" key="1">
    <citation type="journal article" date="2023" name="Mol. Biol. Evol.">
        <title>Third-Generation Sequencing Reveals the Adaptive Role of the Epigenome in Three Deep-Sea Polychaetes.</title>
        <authorList>
            <person name="Perez M."/>
            <person name="Aroh O."/>
            <person name="Sun Y."/>
            <person name="Lan Y."/>
            <person name="Juniper S.K."/>
            <person name="Young C.R."/>
            <person name="Angers B."/>
            <person name="Qian P.Y."/>
        </authorList>
    </citation>
    <scope>NUCLEOTIDE SEQUENCE</scope>
    <source>
        <strain evidence="9">P08H-3</strain>
    </source>
</reference>
<keyword evidence="3 7" id="KW-0812">Transmembrane</keyword>
<sequence length="286" mass="33413">MFRSVLQNIKKLISSNPSFAQSSNDFIAFSIFILGGHVALWFELFNVLPFYSRHYPKYIWFHAVLAVTLYLLTFINLYYLINTPTSPRYLELCAKKKDDWKYCILCQAYAPPRSHHCRVCGTCILKRDHHCWFAGCCVGYQNFRYYYCMVATITIAAIYANLYHAEYIFANLGGFSLGTILCIFLPHVAGFFGFLSLSQFIIALMAFIALLCMIMFTWLFVLQCIHLYNGQTEYERHKNDTDYDLGLRKNLIDGLGKRWYLVMLSPWIRSDLCGDGMWFETREKTK</sequence>
<comment type="domain">
    <text evidence="7">The DHHC domain is required for palmitoyltransferase activity.</text>
</comment>
<evidence type="ECO:0000259" key="8">
    <source>
        <dbReference type="Pfam" id="PF01529"/>
    </source>
</evidence>
<evidence type="ECO:0000256" key="7">
    <source>
        <dbReference type="RuleBase" id="RU079119"/>
    </source>
</evidence>
<evidence type="ECO:0000256" key="3">
    <source>
        <dbReference type="ARBA" id="ARBA00022692"/>
    </source>
</evidence>
<dbReference type="InterPro" id="IPR001594">
    <property type="entry name" value="Palmitoyltrfase_DHHC"/>
</dbReference>
<evidence type="ECO:0000256" key="5">
    <source>
        <dbReference type="ARBA" id="ARBA00023136"/>
    </source>
</evidence>
<dbReference type="Proteomes" id="UP001208570">
    <property type="component" value="Unassembled WGS sequence"/>
</dbReference>
<feature type="domain" description="Palmitoyltransferase DHHC" evidence="8">
    <location>
        <begin position="97"/>
        <end position="239"/>
    </location>
</feature>
<feature type="transmembrane region" description="Helical" evidence="7">
    <location>
        <begin position="200"/>
        <end position="228"/>
    </location>
</feature>
<feature type="transmembrane region" description="Helical" evidence="7">
    <location>
        <begin position="59"/>
        <end position="81"/>
    </location>
</feature>
<evidence type="ECO:0000256" key="2">
    <source>
        <dbReference type="ARBA" id="ARBA00022679"/>
    </source>
</evidence>
<keyword evidence="6 7" id="KW-0012">Acyltransferase</keyword>
<evidence type="ECO:0000256" key="1">
    <source>
        <dbReference type="ARBA" id="ARBA00004141"/>
    </source>
</evidence>
<dbReference type="PANTHER" id="PTHR12246">
    <property type="entry name" value="PALMITOYLTRANSFERASE ZDHHC16"/>
    <property type="match status" value="1"/>
</dbReference>
<dbReference type="AlphaFoldDB" id="A0AAD9N4L1"/>
<feature type="transmembrane region" description="Helical" evidence="7">
    <location>
        <begin position="174"/>
        <end position="194"/>
    </location>
</feature>
<proteinExistence type="inferred from homology"/>
<organism evidence="9 10">
    <name type="scientific">Paralvinella palmiformis</name>
    <dbReference type="NCBI Taxonomy" id="53620"/>
    <lineage>
        <taxon>Eukaryota</taxon>
        <taxon>Metazoa</taxon>
        <taxon>Spiralia</taxon>
        <taxon>Lophotrochozoa</taxon>
        <taxon>Annelida</taxon>
        <taxon>Polychaeta</taxon>
        <taxon>Sedentaria</taxon>
        <taxon>Canalipalpata</taxon>
        <taxon>Terebellida</taxon>
        <taxon>Terebelliformia</taxon>
        <taxon>Alvinellidae</taxon>
        <taxon>Paralvinella</taxon>
    </lineage>
</organism>
<comment type="catalytic activity">
    <reaction evidence="7">
        <text>L-cysteinyl-[protein] + hexadecanoyl-CoA = S-hexadecanoyl-L-cysteinyl-[protein] + CoA</text>
        <dbReference type="Rhea" id="RHEA:36683"/>
        <dbReference type="Rhea" id="RHEA-COMP:10131"/>
        <dbReference type="Rhea" id="RHEA-COMP:11032"/>
        <dbReference type="ChEBI" id="CHEBI:29950"/>
        <dbReference type="ChEBI" id="CHEBI:57287"/>
        <dbReference type="ChEBI" id="CHEBI:57379"/>
        <dbReference type="ChEBI" id="CHEBI:74151"/>
        <dbReference type="EC" id="2.3.1.225"/>
    </reaction>
</comment>
<dbReference type="GO" id="GO:0019706">
    <property type="term" value="F:protein-cysteine S-palmitoyltransferase activity"/>
    <property type="evidence" value="ECO:0007669"/>
    <property type="project" value="UniProtKB-EC"/>
</dbReference>
<dbReference type="PROSITE" id="PS50216">
    <property type="entry name" value="DHHC"/>
    <property type="match status" value="1"/>
</dbReference>
<comment type="subcellular location">
    <subcellularLocation>
        <location evidence="1">Membrane</location>
        <topology evidence="1">Multi-pass membrane protein</topology>
    </subcellularLocation>
</comment>
<dbReference type="EC" id="2.3.1.225" evidence="7"/>
<protein>
    <recommendedName>
        <fullName evidence="7">Palmitoyltransferase</fullName>
        <ecNumber evidence="7">2.3.1.225</ecNumber>
    </recommendedName>
</protein>
<evidence type="ECO:0000313" key="9">
    <source>
        <dbReference type="EMBL" id="KAK2154089.1"/>
    </source>
</evidence>
<dbReference type="EMBL" id="JAODUP010000277">
    <property type="protein sequence ID" value="KAK2154089.1"/>
    <property type="molecule type" value="Genomic_DNA"/>
</dbReference>
<evidence type="ECO:0000313" key="10">
    <source>
        <dbReference type="Proteomes" id="UP001208570"/>
    </source>
</evidence>
<feature type="transmembrane region" description="Helical" evidence="7">
    <location>
        <begin position="143"/>
        <end position="162"/>
    </location>
</feature>
<comment type="similarity">
    <text evidence="7">Belongs to the DHHC palmitoyltransferase family.</text>
</comment>
<name>A0AAD9N4L1_9ANNE</name>
<gene>
    <name evidence="9" type="ORF">LSH36_277g03050</name>
</gene>